<dbReference type="EMBL" id="CP002831">
    <property type="protein sequence ID" value="AFC26684.1"/>
    <property type="molecule type" value="Genomic_DNA"/>
</dbReference>
<keyword evidence="2" id="KW-1185">Reference proteome</keyword>
<dbReference type="AlphaFoldDB" id="H6L8F9"/>
<dbReference type="KEGG" id="sgn:SGRA_3969"/>
<proteinExistence type="predicted"/>
<gene>
    <name evidence="1" type="ordered locus">SGRA_3969</name>
</gene>
<reference evidence="1 2" key="1">
    <citation type="journal article" date="2012" name="Stand. Genomic Sci.">
        <title>Complete genome sequencing and analysis of Saprospira grandis str. Lewin, a predatory marine bacterium.</title>
        <authorList>
            <person name="Saw J.H."/>
            <person name="Yuryev A."/>
            <person name="Kanbe M."/>
            <person name="Hou S."/>
            <person name="Young A.G."/>
            <person name="Aizawa S."/>
            <person name="Alam M."/>
        </authorList>
    </citation>
    <scope>NUCLEOTIDE SEQUENCE [LARGE SCALE GENOMIC DNA]</scope>
    <source>
        <strain evidence="1 2">Lewin</strain>
    </source>
</reference>
<dbReference type="Proteomes" id="UP000007519">
    <property type="component" value="Chromosome"/>
</dbReference>
<dbReference type="HOGENOM" id="CLU_2481523_0_0_10"/>
<protein>
    <submittedName>
        <fullName evidence="1">Uncharacterized protein</fullName>
    </submittedName>
</protein>
<name>H6L8F9_SAPGL</name>
<accession>H6L8F9</accession>
<dbReference type="STRING" id="984262.SGRA_3969"/>
<organism evidence="1 2">
    <name type="scientific">Saprospira grandis (strain Lewin)</name>
    <dbReference type="NCBI Taxonomy" id="984262"/>
    <lineage>
        <taxon>Bacteria</taxon>
        <taxon>Pseudomonadati</taxon>
        <taxon>Bacteroidota</taxon>
        <taxon>Saprospiria</taxon>
        <taxon>Saprospirales</taxon>
        <taxon>Saprospiraceae</taxon>
        <taxon>Saprospira</taxon>
    </lineage>
</organism>
<evidence type="ECO:0000313" key="2">
    <source>
        <dbReference type="Proteomes" id="UP000007519"/>
    </source>
</evidence>
<sequence>MSQFKASHRKWPFFRVDNWFFFPFFWGPRPPQLGRAAAAMLRRSQVCSALRFFRSAQKTRSGLTATAAQRWAMARFARRRLRRLFKA</sequence>
<evidence type="ECO:0000313" key="1">
    <source>
        <dbReference type="EMBL" id="AFC26684.1"/>
    </source>
</evidence>